<dbReference type="PANTHER" id="PTHR30026:SF20">
    <property type="entry name" value="OUTER MEMBRANE PROTEIN TOLC"/>
    <property type="match status" value="1"/>
</dbReference>
<accession>A0A316TYB0</accession>
<dbReference type="PANTHER" id="PTHR30026">
    <property type="entry name" value="OUTER MEMBRANE PROTEIN TOLC"/>
    <property type="match status" value="1"/>
</dbReference>
<comment type="caution">
    <text evidence="8">The sequence shown here is derived from an EMBL/GenBank/DDBJ whole genome shotgun (WGS) entry which is preliminary data.</text>
</comment>
<gene>
    <name evidence="8" type="ORF">DDZ15_01450</name>
</gene>
<keyword evidence="6" id="KW-0472">Membrane</keyword>
<keyword evidence="5" id="KW-0812">Transmembrane</keyword>
<keyword evidence="4" id="KW-1134">Transmembrane beta strand</keyword>
<comment type="subcellular location">
    <subcellularLocation>
        <location evidence="1">Cell outer membrane</location>
    </subcellularLocation>
</comment>
<evidence type="ECO:0000256" key="4">
    <source>
        <dbReference type="ARBA" id="ARBA00022452"/>
    </source>
</evidence>
<dbReference type="Gene3D" id="1.20.1600.10">
    <property type="entry name" value="Outer membrane efflux proteins (OEP)"/>
    <property type="match status" value="1"/>
</dbReference>
<evidence type="ECO:0000256" key="6">
    <source>
        <dbReference type="ARBA" id="ARBA00023136"/>
    </source>
</evidence>
<evidence type="ECO:0000256" key="5">
    <source>
        <dbReference type="ARBA" id="ARBA00022692"/>
    </source>
</evidence>
<name>A0A316TYB0_9BACT</name>
<dbReference type="GO" id="GO:0015562">
    <property type="term" value="F:efflux transmembrane transporter activity"/>
    <property type="evidence" value="ECO:0007669"/>
    <property type="project" value="InterPro"/>
</dbReference>
<reference evidence="8 9" key="1">
    <citation type="submission" date="2018-05" db="EMBL/GenBank/DDBJ databases">
        <title>Rhodohalobacter halophilus gen. nov., sp. nov., a moderately halophilic member of the family Balneolaceae.</title>
        <authorList>
            <person name="Liu Z.-W."/>
        </authorList>
    </citation>
    <scope>NUCLEOTIDE SEQUENCE [LARGE SCALE GENOMIC DNA]</scope>
    <source>
        <strain evidence="8 9">8A47</strain>
    </source>
</reference>
<dbReference type="GO" id="GO:0009279">
    <property type="term" value="C:cell outer membrane"/>
    <property type="evidence" value="ECO:0007669"/>
    <property type="project" value="UniProtKB-SubCell"/>
</dbReference>
<dbReference type="Pfam" id="PF02321">
    <property type="entry name" value="OEP"/>
    <property type="match status" value="2"/>
</dbReference>
<evidence type="ECO:0008006" key="10">
    <source>
        <dbReference type="Google" id="ProtNLM"/>
    </source>
</evidence>
<comment type="similarity">
    <text evidence="2">Belongs to the outer membrane factor (OMF) (TC 1.B.17) family.</text>
</comment>
<proteinExistence type="inferred from homology"/>
<dbReference type="EMBL" id="QGGB01000002">
    <property type="protein sequence ID" value="PWN07714.1"/>
    <property type="molecule type" value="Genomic_DNA"/>
</dbReference>
<keyword evidence="3" id="KW-0813">Transport</keyword>
<dbReference type="GO" id="GO:1990281">
    <property type="term" value="C:efflux pump complex"/>
    <property type="evidence" value="ECO:0007669"/>
    <property type="project" value="TreeGrafter"/>
</dbReference>
<evidence type="ECO:0000256" key="3">
    <source>
        <dbReference type="ARBA" id="ARBA00022448"/>
    </source>
</evidence>
<evidence type="ECO:0000256" key="7">
    <source>
        <dbReference type="ARBA" id="ARBA00023237"/>
    </source>
</evidence>
<dbReference type="SUPFAM" id="SSF56954">
    <property type="entry name" value="Outer membrane efflux proteins (OEP)"/>
    <property type="match status" value="1"/>
</dbReference>
<evidence type="ECO:0000256" key="1">
    <source>
        <dbReference type="ARBA" id="ARBA00004442"/>
    </source>
</evidence>
<organism evidence="8 9">
    <name type="scientific">Rhodohalobacter mucosus</name>
    <dbReference type="NCBI Taxonomy" id="2079485"/>
    <lineage>
        <taxon>Bacteria</taxon>
        <taxon>Pseudomonadati</taxon>
        <taxon>Balneolota</taxon>
        <taxon>Balneolia</taxon>
        <taxon>Balneolales</taxon>
        <taxon>Balneolaceae</taxon>
        <taxon>Rhodohalobacter</taxon>
    </lineage>
</organism>
<keyword evidence="9" id="KW-1185">Reference proteome</keyword>
<evidence type="ECO:0000256" key="2">
    <source>
        <dbReference type="ARBA" id="ARBA00007613"/>
    </source>
</evidence>
<dbReference type="Proteomes" id="UP000245533">
    <property type="component" value="Unassembled WGS sequence"/>
</dbReference>
<dbReference type="GO" id="GO:0015288">
    <property type="term" value="F:porin activity"/>
    <property type="evidence" value="ECO:0007669"/>
    <property type="project" value="TreeGrafter"/>
</dbReference>
<keyword evidence="7" id="KW-0998">Cell outer membrane</keyword>
<sequence>MIMSVLTHKTIQLPFRLAAISILLTLVFLLRPLTAQDITVQLPEQARITAEQAVQLAVANNPDIKRALLSIENADEQVRIAWSEVLPTVSSSATYTRNIEIPVNFVPAQVFDPNAPAGELIPLQFGTDNNWQGGVTVSQNIFRGEAIVGISSSSLFKSAQEESLRNVAQQVITAARKGFHAVLIAKEQLRLQKAVIDRLRSNLRENRARLREGLIEEYDVLRLEVQLANEEPQLKDAELGVQEAYRSLNEIMGLPVDTPLEAVGSLSSFNLLRNGDSQNENESLYRLTAATPLPDLERQEVIDMMRNQRGDLRVLDVQNDLKDREILAIKSRFLPTISADYNLQWTAAQPGTPRPFENSVRFQTLVLNVSLPLFTGFERRANLNIAQIEKRDIEVQTWASEKTAMNEYETTSDRLTNLRETADSRQFAVEEAKRGLEIALRRYENGVGSQLEVTEAELQVREAELNYASLVADYLNTKADFDLALGLVPMIDETDYEF</sequence>
<evidence type="ECO:0000313" key="9">
    <source>
        <dbReference type="Proteomes" id="UP000245533"/>
    </source>
</evidence>
<dbReference type="InterPro" id="IPR051906">
    <property type="entry name" value="TolC-like"/>
</dbReference>
<evidence type="ECO:0000313" key="8">
    <source>
        <dbReference type="EMBL" id="PWN07714.1"/>
    </source>
</evidence>
<dbReference type="InterPro" id="IPR003423">
    <property type="entry name" value="OMP_efflux"/>
</dbReference>
<dbReference type="AlphaFoldDB" id="A0A316TYB0"/>
<protein>
    <recommendedName>
        <fullName evidence="10">Outer membrane protein TolC</fullName>
    </recommendedName>
</protein>